<protein>
    <recommendedName>
        <fullName evidence="3">Serine/threonine-protein phosphatase 7 long form homolog</fullName>
    </recommendedName>
</protein>
<name>A0ABR0PDV8_GOSAR</name>
<dbReference type="EMBL" id="JARKNE010000007">
    <property type="protein sequence ID" value="KAK5819486.1"/>
    <property type="molecule type" value="Genomic_DNA"/>
</dbReference>
<evidence type="ECO:0008006" key="3">
    <source>
        <dbReference type="Google" id="ProtNLM"/>
    </source>
</evidence>
<comment type="caution">
    <text evidence="1">The sequence shown here is derived from an EMBL/GenBank/DDBJ whole genome shotgun (WGS) entry which is preliminary data.</text>
</comment>
<dbReference type="Proteomes" id="UP001358586">
    <property type="component" value="Chromosome 7"/>
</dbReference>
<proteinExistence type="predicted"/>
<organism evidence="1 2">
    <name type="scientific">Gossypium arboreum</name>
    <name type="common">Tree cotton</name>
    <name type="synonym">Gossypium nanking</name>
    <dbReference type="NCBI Taxonomy" id="29729"/>
    <lineage>
        <taxon>Eukaryota</taxon>
        <taxon>Viridiplantae</taxon>
        <taxon>Streptophyta</taxon>
        <taxon>Embryophyta</taxon>
        <taxon>Tracheophyta</taxon>
        <taxon>Spermatophyta</taxon>
        <taxon>Magnoliopsida</taxon>
        <taxon>eudicotyledons</taxon>
        <taxon>Gunneridae</taxon>
        <taxon>Pentapetalae</taxon>
        <taxon>rosids</taxon>
        <taxon>malvids</taxon>
        <taxon>Malvales</taxon>
        <taxon>Malvaceae</taxon>
        <taxon>Malvoideae</taxon>
        <taxon>Gossypium</taxon>
    </lineage>
</organism>
<gene>
    <name evidence="1" type="ORF">PVK06_024489</name>
</gene>
<reference evidence="1 2" key="1">
    <citation type="submission" date="2023-03" db="EMBL/GenBank/DDBJ databases">
        <title>WGS of Gossypium arboreum.</title>
        <authorList>
            <person name="Yu D."/>
        </authorList>
    </citation>
    <scope>NUCLEOTIDE SEQUENCE [LARGE SCALE GENOMIC DNA]</scope>
    <source>
        <tissue evidence="1">Leaf</tissue>
    </source>
</reference>
<accession>A0ABR0PDV8</accession>
<sequence length="138" mass="15651">MVPKDPHFTFVGSAPSLWRMLHYNLSSHSTVVRWGFAVLAMLSRELSWTKNPSAMGIDGCLILLQSWAIYRMLFLASSFLDPVLILDPISLMTFDIFNPLPPQYPSPSKQTFGAYDFSTMFSRPLSSGEDHVDHREHS</sequence>
<keyword evidence="2" id="KW-1185">Reference proteome</keyword>
<evidence type="ECO:0000313" key="1">
    <source>
        <dbReference type="EMBL" id="KAK5819486.1"/>
    </source>
</evidence>
<evidence type="ECO:0000313" key="2">
    <source>
        <dbReference type="Proteomes" id="UP001358586"/>
    </source>
</evidence>